<dbReference type="Proteomes" id="UP000805193">
    <property type="component" value="Unassembled WGS sequence"/>
</dbReference>
<accession>A0AC60NSN9</accession>
<keyword evidence="2" id="KW-1185">Reference proteome</keyword>
<name>A0AC60NSN9_IXOPE</name>
<organism evidence="1 2">
    <name type="scientific">Ixodes persulcatus</name>
    <name type="common">Taiga tick</name>
    <dbReference type="NCBI Taxonomy" id="34615"/>
    <lineage>
        <taxon>Eukaryota</taxon>
        <taxon>Metazoa</taxon>
        <taxon>Ecdysozoa</taxon>
        <taxon>Arthropoda</taxon>
        <taxon>Chelicerata</taxon>
        <taxon>Arachnida</taxon>
        <taxon>Acari</taxon>
        <taxon>Parasitiformes</taxon>
        <taxon>Ixodida</taxon>
        <taxon>Ixodoidea</taxon>
        <taxon>Ixodidae</taxon>
        <taxon>Ixodinae</taxon>
        <taxon>Ixodes</taxon>
    </lineage>
</organism>
<reference evidence="1 2" key="1">
    <citation type="journal article" date="2020" name="Cell">
        <title>Large-Scale Comparative Analyses of Tick Genomes Elucidate Their Genetic Diversity and Vector Capacities.</title>
        <authorList>
            <consortium name="Tick Genome and Microbiome Consortium (TIGMIC)"/>
            <person name="Jia N."/>
            <person name="Wang J."/>
            <person name="Shi W."/>
            <person name="Du L."/>
            <person name="Sun Y."/>
            <person name="Zhan W."/>
            <person name="Jiang J.F."/>
            <person name="Wang Q."/>
            <person name="Zhang B."/>
            <person name="Ji P."/>
            <person name="Bell-Sakyi L."/>
            <person name="Cui X.M."/>
            <person name="Yuan T.T."/>
            <person name="Jiang B.G."/>
            <person name="Yang W.F."/>
            <person name="Lam T.T."/>
            <person name="Chang Q.C."/>
            <person name="Ding S.J."/>
            <person name="Wang X.J."/>
            <person name="Zhu J.G."/>
            <person name="Ruan X.D."/>
            <person name="Zhao L."/>
            <person name="Wei J.T."/>
            <person name="Ye R.Z."/>
            <person name="Que T.C."/>
            <person name="Du C.H."/>
            <person name="Zhou Y.H."/>
            <person name="Cheng J.X."/>
            <person name="Dai P.F."/>
            <person name="Guo W.B."/>
            <person name="Han X.H."/>
            <person name="Huang E.J."/>
            <person name="Li L.F."/>
            <person name="Wei W."/>
            <person name="Gao Y.C."/>
            <person name="Liu J.Z."/>
            <person name="Shao H.Z."/>
            <person name="Wang X."/>
            <person name="Wang C.C."/>
            <person name="Yang T.C."/>
            <person name="Huo Q.B."/>
            <person name="Li W."/>
            <person name="Chen H.Y."/>
            <person name="Chen S.E."/>
            <person name="Zhou L.G."/>
            <person name="Ni X.B."/>
            <person name="Tian J.H."/>
            <person name="Sheng Y."/>
            <person name="Liu T."/>
            <person name="Pan Y.S."/>
            <person name="Xia L.Y."/>
            <person name="Li J."/>
            <person name="Zhao F."/>
            <person name="Cao W.C."/>
        </authorList>
    </citation>
    <scope>NUCLEOTIDE SEQUENCE [LARGE SCALE GENOMIC DNA]</scope>
    <source>
        <strain evidence="1">Iper-2018</strain>
    </source>
</reference>
<evidence type="ECO:0000313" key="1">
    <source>
        <dbReference type="EMBL" id="KAG0410112.1"/>
    </source>
</evidence>
<protein>
    <submittedName>
        <fullName evidence="1">Uncharacterized protein</fullName>
    </submittedName>
</protein>
<comment type="caution">
    <text evidence="1">The sequence shown here is derived from an EMBL/GenBank/DDBJ whole genome shotgun (WGS) entry which is preliminary data.</text>
</comment>
<proteinExistence type="predicted"/>
<evidence type="ECO:0000313" key="2">
    <source>
        <dbReference type="Proteomes" id="UP000805193"/>
    </source>
</evidence>
<gene>
    <name evidence="1" type="ORF">HPB47_012754</name>
</gene>
<sequence length="607" mass="66416">MSSPAAGMAQDPKRASTRQCSSFYSSKTTYLTPLERKRLRALENELPAAADRVDSPAKKAKLTKLRSRNHSSTASNVVAGDNAELPSKPVRKFFSSGLRVPNRGASATAVSWNGKFDLKFKRAFAATRPAGGTDVGAKKPIVMTVPFKHHQQDQKPENAVNRKPPDLVLSTTVPEQKTPDAANVPECLEDEPSPSLGKSRIGTPQLEPGGRLETTDDQKPDDVVAYDGLMPAYEPEADDNLKEKRKAKADGMLKMKGKLGEDFKEEEDGKLPEYCKVKEDGMLKKDAKLGEESKLKDSKLRADSVLKAASERKADSILKAVSERKADSSQIKDSRGGRTSANYCQTEADDKVGCSSFKVTTVSDDKPSCSKALIFISAEKENQKSACGADDTSQAAVSRASINGPHGEVENLKGQCCQEETPFEDILPLPEVNLTPSKQAAGTRNPLMAMFSDNRTSGGLPLYPVFSTPVHAQSRMGTRPRIKTSPIAFQKKFLVNTSDPSQLIIDAGQKHFGPIACSTCGLSRSQMQALGLKNGAFLTWGWKKQREVGIYYDGKIIMVSFSDPKFMLKKMEEIGQMVDRRVVRFQFCPFVVRSTSHCAKESEFTFP</sequence>
<dbReference type="EMBL" id="JABSTQ010011552">
    <property type="protein sequence ID" value="KAG0410112.1"/>
    <property type="molecule type" value="Genomic_DNA"/>
</dbReference>